<keyword evidence="2" id="KW-1185">Reference proteome</keyword>
<comment type="caution">
    <text evidence="1">The sequence shown here is derived from an EMBL/GenBank/DDBJ whole genome shotgun (WGS) entry which is preliminary data.</text>
</comment>
<organism evidence="1 2">
    <name type="scientific">Dipteronia sinensis</name>
    <dbReference type="NCBI Taxonomy" id="43782"/>
    <lineage>
        <taxon>Eukaryota</taxon>
        <taxon>Viridiplantae</taxon>
        <taxon>Streptophyta</taxon>
        <taxon>Embryophyta</taxon>
        <taxon>Tracheophyta</taxon>
        <taxon>Spermatophyta</taxon>
        <taxon>Magnoliopsida</taxon>
        <taxon>eudicotyledons</taxon>
        <taxon>Gunneridae</taxon>
        <taxon>Pentapetalae</taxon>
        <taxon>rosids</taxon>
        <taxon>malvids</taxon>
        <taxon>Sapindales</taxon>
        <taxon>Sapindaceae</taxon>
        <taxon>Hippocastanoideae</taxon>
        <taxon>Acereae</taxon>
        <taxon>Dipteronia</taxon>
    </lineage>
</organism>
<dbReference type="AlphaFoldDB" id="A0AAE0A5P4"/>
<dbReference type="Proteomes" id="UP001281410">
    <property type="component" value="Unassembled WGS sequence"/>
</dbReference>
<protein>
    <recommendedName>
        <fullName evidence="3">Reverse transcriptase zinc-binding domain-containing protein</fullName>
    </recommendedName>
</protein>
<evidence type="ECO:0000313" key="2">
    <source>
        <dbReference type="Proteomes" id="UP001281410"/>
    </source>
</evidence>
<evidence type="ECO:0008006" key="3">
    <source>
        <dbReference type="Google" id="ProtNLM"/>
    </source>
</evidence>
<sequence length="181" mass="20579">MGFRDLGVFNQALLAKQCWCIIKKPDSLAAMVLKGCYFEDCSFMFDKMAACNDRIPTMFNLANWKVCVDGLCPNCKRSPEMTAHALWECSKLNVIRNECRFMEGMRCNDKVSFCTFFQSCLLRLNEEKVAIFCVILWRIWFIRNHGLFEDGGVLADSIYTWSGEFLSGFKAANEVGAAVLG</sequence>
<proteinExistence type="predicted"/>
<reference evidence="1" key="1">
    <citation type="journal article" date="2023" name="Plant J.">
        <title>Genome sequences and population genomics provide insights into the demographic history, inbreeding, and mutation load of two 'living fossil' tree species of Dipteronia.</title>
        <authorList>
            <person name="Feng Y."/>
            <person name="Comes H.P."/>
            <person name="Chen J."/>
            <person name="Zhu S."/>
            <person name="Lu R."/>
            <person name="Zhang X."/>
            <person name="Li P."/>
            <person name="Qiu J."/>
            <person name="Olsen K.M."/>
            <person name="Qiu Y."/>
        </authorList>
    </citation>
    <scope>NUCLEOTIDE SEQUENCE</scope>
    <source>
        <strain evidence="1">NBL</strain>
    </source>
</reference>
<evidence type="ECO:0000313" key="1">
    <source>
        <dbReference type="EMBL" id="KAK3200797.1"/>
    </source>
</evidence>
<dbReference type="EMBL" id="JANJYJ010000007">
    <property type="protein sequence ID" value="KAK3200797.1"/>
    <property type="molecule type" value="Genomic_DNA"/>
</dbReference>
<name>A0AAE0A5P4_9ROSI</name>
<gene>
    <name evidence="1" type="ORF">Dsin_024212</name>
</gene>
<accession>A0AAE0A5P4</accession>